<gene>
    <name evidence="1" type="ORF">STAS_16548</name>
</gene>
<keyword evidence="1" id="KW-0648">Protein biosynthesis</keyword>
<dbReference type="AlphaFoldDB" id="A0A5A7Q3Z9"/>
<dbReference type="OrthoDB" id="10628624at2759"/>
<protein>
    <submittedName>
        <fullName evidence="1">Transcription initiation factor TFIIE</fullName>
    </submittedName>
</protein>
<sequence>MSSIYDGLIVVCCFSFYVLGLDLDWGRASARRLGVRRNLPIVSTQAHPIHNVMKPTLVPNQHLPPINQRHKLGKVMTIHTNPKVLHDPYSLPFTNTHHPKSQSQFLTMPQQHPLLLLLIDIIQNRTQIGTVSDPLYPLRQFSHLFENLLSPRMRPVASKERMNRAPQFNPTLSGLFHNGIPFHQLPRFSNFVPLSIRSV</sequence>
<proteinExistence type="predicted"/>
<dbReference type="Proteomes" id="UP000325081">
    <property type="component" value="Unassembled WGS sequence"/>
</dbReference>
<dbReference type="GO" id="GO:0003743">
    <property type="term" value="F:translation initiation factor activity"/>
    <property type="evidence" value="ECO:0007669"/>
    <property type="project" value="UniProtKB-KW"/>
</dbReference>
<keyword evidence="1" id="KW-0396">Initiation factor</keyword>
<reference evidence="2" key="1">
    <citation type="journal article" date="2019" name="Curr. Biol.">
        <title>Genome Sequence of Striga asiatica Provides Insight into the Evolution of Plant Parasitism.</title>
        <authorList>
            <person name="Yoshida S."/>
            <person name="Kim S."/>
            <person name="Wafula E.K."/>
            <person name="Tanskanen J."/>
            <person name="Kim Y.M."/>
            <person name="Honaas L."/>
            <person name="Yang Z."/>
            <person name="Spallek T."/>
            <person name="Conn C.E."/>
            <person name="Ichihashi Y."/>
            <person name="Cheong K."/>
            <person name="Cui S."/>
            <person name="Der J.P."/>
            <person name="Gundlach H."/>
            <person name="Jiao Y."/>
            <person name="Hori C."/>
            <person name="Ishida J.K."/>
            <person name="Kasahara H."/>
            <person name="Kiba T."/>
            <person name="Kim M.S."/>
            <person name="Koo N."/>
            <person name="Laohavisit A."/>
            <person name="Lee Y.H."/>
            <person name="Lumba S."/>
            <person name="McCourt P."/>
            <person name="Mortimer J.C."/>
            <person name="Mutuku J.M."/>
            <person name="Nomura T."/>
            <person name="Sasaki-Sekimoto Y."/>
            <person name="Seto Y."/>
            <person name="Wang Y."/>
            <person name="Wakatake T."/>
            <person name="Sakakibara H."/>
            <person name="Demura T."/>
            <person name="Yamaguchi S."/>
            <person name="Yoneyama K."/>
            <person name="Manabe R.I."/>
            <person name="Nelson D.C."/>
            <person name="Schulman A.H."/>
            <person name="Timko M.P."/>
            <person name="dePamphilis C.W."/>
            <person name="Choi D."/>
            <person name="Shirasu K."/>
        </authorList>
    </citation>
    <scope>NUCLEOTIDE SEQUENCE [LARGE SCALE GENOMIC DNA]</scope>
    <source>
        <strain evidence="2">cv. UVA1</strain>
    </source>
</reference>
<evidence type="ECO:0000313" key="2">
    <source>
        <dbReference type="Proteomes" id="UP000325081"/>
    </source>
</evidence>
<comment type="caution">
    <text evidence="1">The sequence shown here is derived from an EMBL/GenBank/DDBJ whole genome shotgun (WGS) entry which is preliminary data.</text>
</comment>
<evidence type="ECO:0000313" key="1">
    <source>
        <dbReference type="EMBL" id="GER39903.1"/>
    </source>
</evidence>
<keyword evidence="2" id="KW-1185">Reference proteome</keyword>
<accession>A0A5A7Q3Z9</accession>
<organism evidence="1 2">
    <name type="scientific">Striga asiatica</name>
    <name type="common">Asiatic witchweed</name>
    <name type="synonym">Buchnera asiatica</name>
    <dbReference type="NCBI Taxonomy" id="4170"/>
    <lineage>
        <taxon>Eukaryota</taxon>
        <taxon>Viridiplantae</taxon>
        <taxon>Streptophyta</taxon>
        <taxon>Embryophyta</taxon>
        <taxon>Tracheophyta</taxon>
        <taxon>Spermatophyta</taxon>
        <taxon>Magnoliopsida</taxon>
        <taxon>eudicotyledons</taxon>
        <taxon>Gunneridae</taxon>
        <taxon>Pentapetalae</taxon>
        <taxon>asterids</taxon>
        <taxon>lamiids</taxon>
        <taxon>Lamiales</taxon>
        <taxon>Orobanchaceae</taxon>
        <taxon>Buchnereae</taxon>
        <taxon>Striga</taxon>
    </lineage>
</organism>
<name>A0A5A7Q3Z9_STRAF</name>
<dbReference type="EMBL" id="BKCP01005772">
    <property type="protein sequence ID" value="GER39903.1"/>
    <property type="molecule type" value="Genomic_DNA"/>
</dbReference>